<name>A0A915N8C1_MELJA</name>
<dbReference type="PROSITE" id="PS00018">
    <property type="entry name" value="EF_HAND_1"/>
    <property type="match status" value="1"/>
</dbReference>
<dbReference type="Pfam" id="PF13499">
    <property type="entry name" value="EF-hand_7"/>
    <property type="match status" value="1"/>
</dbReference>
<dbReference type="Gene3D" id="1.10.238.10">
    <property type="entry name" value="EF-hand"/>
    <property type="match status" value="1"/>
</dbReference>
<dbReference type="SMART" id="SM00054">
    <property type="entry name" value="EFh"/>
    <property type="match status" value="2"/>
</dbReference>
<sequence>MANHGPCYGLSRELERKNQARFNLEEALEVLQWIEDMIEIPLNPPIEQITTSLQVSEVLKDGLILCLLMNRLVDSPGCTAIKFHKNPRMPFHKMENISNFLDACKAFGVAEISCFQTVDLYENKQCYKVIECLRSLAAVAQSKSQSGALHSLSNIQFPPWVVKMAQNQPRKFAPDVIRQIRTKNVGEIREDDLQAMFREFDLNGDGYIQKDELRSVMIKMGQSPTEEELNAMFDAADADKDGNIDFDGKLKKLFGH</sequence>
<protein>
    <submittedName>
        <fullName evidence="6">Uncharacterized protein</fullName>
    </submittedName>
</protein>
<dbReference type="FunFam" id="1.10.238.10:FF:000003">
    <property type="entry name" value="Calmodulin A"/>
    <property type="match status" value="1"/>
</dbReference>
<feature type="domain" description="EF-hand" evidence="4">
    <location>
        <begin position="188"/>
        <end position="223"/>
    </location>
</feature>
<dbReference type="InterPro" id="IPR050606">
    <property type="entry name" value="Calponin-like"/>
</dbReference>
<dbReference type="SUPFAM" id="SSF47576">
    <property type="entry name" value="Calponin-homology domain, CH-domain"/>
    <property type="match status" value="1"/>
</dbReference>
<dbReference type="PANTHER" id="PTHR47385">
    <property type="entry name" value="CALPONIN"/>
    <property type="match status" value="1"/>
</dbReference>
<evidence type="ECO:0000259" key="3">
    <source>
        <dbReference type="PROSITE" id="PS50021"/>
    </source>
</evidence>
<dbReference type="InterPro" id="IPR001715">
    <property type="entry name" value="CH_dom"/>
</dbReference>
<evidence type="ECO:0000256" key="2">
    <source>
        <dbReference type="ARBA" id="ARBA00022837"/>
    </source>
</evidence>
<proteinExistence type="predicted"/>
<dbReference type="SMART" id="SM00033">
    <property type="entry name" value="CH"/>
    <property type="match status" value="1"/>
</dbReference>
<dbReference type="InterPro" id="IPR011992">
    <property type="entry name" value="EF-hand-dom_pair"/>
</dbReference>
<dbReference type="PROSITE" id="PS50222">
    <property type="entry name" value="EF_HAND_2"/>
    <property type="match status" value="2"/>
</dbReference>
<dbReference type="InterPro" id="IPR003096">
    <property type="entry name" value="SM22_calponin"/>
</dbReference>
<dbReference type="InterPro" id="IPR002048">
    <property type="entry name" value="EF_hand_dom"/>
</dbReference>
<feature type="domain" description="EF-hand" evidence="4">
    <location>
        <begin position="224"/>
        <end position="247"/>
    </location>
</feature>
<dbReference type="GO" id="GO:0005509">
    <property type="term" value="F:calcium ion binding"/>
    <property type="evidence" value="ECO:0007669"/>
    <property type="project" value="InterPro"/>
</dbReference>
<dbReference type="GO" id="GO:0051015">
    <property type="term" value="F:actin filament binding"/>
    <property type="evidence" value="ECO:0007669"/>
    <property type="project" value="TreeGrafter"/>
</dbReference>
<dbReference type="Gene3D" id="1.10.418.10">
    <property type="entry name" value="Calponin-like domain"/>
    <property type="match status" value="1"/>
</dbReference>
<feature type="domain" description="Calponin-homology (CH)" evidence="3">
    <location>
        <begin position="24"/>
        <end position="141"/>
    </location>
</feature>
<dbReference type="SUPFAM" id="SSF47473">
    <property type="entry name" value="EF-hand"/>
    <property type="match status" value="1"/>
</dbReference>
<dbReference type="GO" id="GO:0007015">
    <property type="term" value="P:actin filament organization"/>
    <property type="evidence" value="ECO:0007669"/>
    <property type="project" value="TreeGrafter"/>
</dbReference>
<keyword evidence="5" id="KW-1185">Reference proteome</keyword>
<evidence type="ECO:0000256" key="1">
    <source>
        <dbReference type="ARBA" id="ARBA00022737"/>
    </source>
</evidence>
<dbReference type="GO" id="GO:0015629">
    <property type="term" value="C:actin cytoskeleton"/>
    <property type="evidence" value="ECO:0007669"/>
    <property type="project" value="TreeGrafter"/>
</dbReference>
<keyword evidence="2" id="KW-0106">Calcium</keyword>
<reference evidence="6" key="1">
    <citation type="submission" date="2022-11" db="UniProtKB">
        <authorList>
            <consortium name="WormBaseParasite"/>
        </authorList>
    </citation>
    <scope>IDENTIFICATION</scope>
</reference>
<accession>A0A915N8C1</accession>
<evidence type="ECO:0000313" key="6">
    <source>
        <dbReference type="WBParaSite" id="scaffold9321_cov277.g13844"/>
    </source>
</evidence>
<dbReference type="PANTHER" id="PTHR47385:SF19">
    <property type="entry name" value="TRANSGELIN"/>
    <property type="match status" value="1"/>
</dbReference>
<evidence type="ECO:0000313" key="5">
    <source>
        <dbReference type="Proteomes" id="UP000887561"/>
    </source>
</evidence>
<dbReference type="Proteomes" id="UP000887561">
    <property type="component" value="Unplaced"/>
</dbReference>
<dbReference type="PRINTS" id="PR00888">
    <property type="entry name" value="SM22CALPONIN"/>
</dbReference>
<dbReference type="WBParaSite" id="scaffold9321_cov277.g13844">
    <property type="protein sequence ID" value="scaffold9321_cov277.g13844"/>
    <property type="gene ID" value="scaffold9321_cov277.g13844"/>
</dbReference>
<dbReference type="InterPro" id="IPR018247">
    <property type="entry name" value="EF_Hand_1_Ca_BS"/>
</dbReference>
<dbReference type="Pfam" id="PF00307">
    <property type="entry name" value="CH"/>
    <property type="match status" value="1"/>
</dbReference>
<keyword evidence="1" id="KW-0677">Repeat</keyword>
<organism evidence="5 6">
    <name type="scientific">Meloidogyne javanica</name>
    <name type="common">Root-knot nematode worm</name>
    <dbReference type="NCBI Taxonomy" id="6303"/>
    <lineage>
        <taxon>Eukaryota</taxon>
        <taxon>Metazoa</taxon>
        <taxon>Ecdysozoa</taxon>
        <taxon>Nematoda</taxon>
        <taxon>Chromadorea</taxon>
        <taxon>Rhabditida</taxon>
        <taxon>Tylenchina</taxon>
        <taxon>Tylenchomorpha</taxon>
        <taxon>Tylenchoidea</taxon>
        <taxon>Meloidogynidae</taxon>
        <taxon>Meloidogyninae</taxon>
        <taxon>Meloidogyne</taxon>
        <taxon>Meloidogyne incognita group</taxon>
    </lineage>
</organism>
<evidence type="ECO:0000259" key="4">
    <source>
        <dbReference type="PROSITE" id="PS50222"/>
    </source>
</evidence>
<dbReference type="CDD" id="cd00051">
    <property type="entry name" value="EFh"/>
    <property type="match status" value="1"/>
</dbReference>
<dbReference type="InterPro" id="IPR036872">
    <property type="entry name" value="CH_dom_sf"/>
</dbReference>
<dbReference type="PROSITE" id="PS50021">
    <property type="entry name" value="CH"/>
    <property type="match status" value="1"/>
</dbReference>
<dbReference type="AlphaFoldDB" id="A0A915N8C1"/>